<organism evidence="2 3">
    <name type="scientific">Portunus trituberculatus</name>
    <name type="common">Swimming crab</name>
    <name type="synonym">Neptunus trituberculatus</name>
    <dbReference type="NCBI Taxonomy" id="210409"/>
    <lineage>
        <taxon>Eukaryota</taxon>
        <taxon>Metazoa</taxon>
        <taxon>Ecdysozoa</taxon>
        <taxon>Arthropoda</taxon>
        <taxon>Crustacea</taxon>
        <taxon>Multicrustacea</taxon>
        <taxon>Malacostraca</taxon>
        <taxon>Eumalacostraca</taxon>
        <taxon>Eucarida</taxon>
        <taxon>Decapoda</taxon>
        <taxon>Pleocyemata</taxon>
        <taxon>Brachyura</taxon>
        <taxon>Eubrachyura</taxon>
        <taxon>Portunoidea</taxon>
        <taxon>Portunidae</taxon>
        <taxon>Portuninae</taxon>
        <taxon>Portunus</taxon>
    </lineage>
</organism>
<accession>A0A5B7EWY7</accession>
<evidence type="ECO:0000313" key="3">
    <source>
        <dbReference type="Proteomes" id="UP000324222"/>
    </source>
</evidence>
<sequence>MHSGHTPIRSFQDSCILLPLPESGGRGAAHQAAAEPRLAAPLKGTTPPGLHVDTTGDVRSTDSNMNHTSPPVSPPVITEMCEGVPA</sequence>
<name>A0A5B7EWY7_PORTR</name>
<dbReference type="EMBL" id="VSRR010003806">
    <property type="protein sequence ID" value="MPC37529.1"/>
    <property type="molecule type" value="Genomic_DNA"/>
</dbReference>
<proteinExistence type="predicted"/>
<keyword evidence="3" id="KW-1185">Reference proteome</keyword>
<dbReference type="AlphaFoldDB" id="A0A5B7EWY7"/>
<feature type="region of interest" description="Disordered" evidence="1">
    <location>
        <begin position="39"/>
        <end position="77"/>
    </location>
</feature>
<gene>
    <name evidence="2" type="ORF">E2C01_031013</name>
</gene>
<evidence type="ECO:0000313" key="2">
    <source>
        <dbReference type="EMBL" id="MPC37529.1"/>
    </source>
</evidence>
<reference evidence="2 3" key="1">
    <citation type="submission" date="2019-05" db="EMBL/GenBank/DDBJ databases">
        <title>Another draft genome of Portunus trituberculatus and its Hox gene families provides insights of decapod evolution.</title>
        <authorList>
            <person name="Jeong J.-H."/>
            <person name="Song I."/>
            <person name="Kim S."/>
            <person name="Choi T."/>
            <person name="Kim D."/>
            <person name="Ryu S."/>
            <person name="Kim W."/>
        </authorList>
    </citation>
    <scope>NUCLEOTIDE SEQUENCE [LARGE SCALE GENOMIC DNA]</scope>
    <source>
        <tissue evidence="2">Muscle</tissue>
    </source>
</reference>
<protein>
    <submittedName>
        <fullName evidence="2">Uncharacterized protein</fullName>
    </submittedName>
</protein>
<dbReference type="Proteomes" id="UP000324222">
    <property type="component" value="Unassembled WGS sequence"/>
</dbReference>
<feature type="compositionally biased region" description="Polar residues" evidence="1">
    <location>
        <begin position="61"/>
        <end position="70"/>
    </location>
</feature>
<evidence type="ECO:0000256" key="1">
    <source>
        <dbReference type="SAM" id="MobiDB-lite"/>
    </source>
</evidence>
<comment type="caution">
    <text evidence="2">The sequence shown here is derived from an EMBL/GenBank/DDBJ whole genome shotgun (WGS) entry which is preliminary data.</text>
</comment>